<name>A0A2Z6IEF4_ACIFI</name>
<organism evidence="1 2">
    <name type="scientific">Acidithiobacillus ferridurans</name>
    <dbReference type="NCBI Taxonomy" id="1232575"/>
    <lineage>
        <taxon>Bacteria</taxon>
        <taxon>Pseudomonadati</taxon>
        <taxon>Pseudomonadota</taxon>
        <taxon>Acidithiobacillia</taxon>
        <taxon>Acidithiobacillales</taxon>
        <taxon>Acidithiobacillaceae</taxon>
        <taxon>Acidithiobacillus</taxon>
    </lineage>
</organism>
<accession>A0A2Z6IEF4</accession>
<sequence length="84" mass="9641">MTINNNAEKTRNSILSVAPMLDWTTKNKNLFINSVLRSIHLQCCTHVGFPPLNLSKHIHHFELRRVRLTTGRSPIILVRIVGQE</sequence>
<evidence type="ECO:0008006" key="3">
    <source>
        <dbReference type="Google" id="ProtNLM"/>
    </source>
</evidence>
<dbReference type="Proteomes" id="UP000280188">
    <property type="component" value="Chromosome"/>
</dbReference>
<dbReference type="KEGG" id="afj:AFERRID_01580"/>
<reference evidence="1 2" key="1">
    <citation type="journal article" date="2018" name="Microbiol. Resour. Announc.">
        <title>Complete Genome Sequence of Acidithiobacillus ferridurans JCM 18981.</title>
        <authorList>
            <person name="Miyauchi T."/>
            <person name="Kouzuma A."/>
            <person name="Abe T."/>
            <person name="Watanabe K."/>
        </authorList>
    </citation>
    <scope>NUCLEOTIDE SEQUENCE [LARGE SCALE GENOMIC DNA]</scope>
    <source>
        <strain evidence="2">ATCC 33020 / DSM 29468 / JCM 18981 / 11Fe</strain>
    </source>
</reference>
<proteinExistence type="predicted"/>
<dbReference type="EMBL" id="AP018795">
    <property type="protein sequence ID" value="BBF63940.1"/>
    <property type="molecule type" value="Genomic_DNA"/>
</dbReference>
<dbReference type="AlphaFoldDB" id="A0A2Z6IEF4"/>
<evidence type="ECO:0000313" key="2">
    <source>
        <dbReference type="Proteomes" id="UP000280188"/>
    </source>
</evidence>
<gene>
    <name evidence="1" type="ORF">AFERRID_01580</name>
</gene>
<keyword evidence="2" id="KW-1185">Reference proteome</keyword>
<evidence type="ECO:0000313" key="1">
    <source>
        <dbReference type="EMBL" id="BBF63940.1"/>
    </source>
</evidence>
<protein>
    <recommendedName>
        <fullName evidence="3">tRNA-dihydrouridine(20/20a) synthase</fullName>
    </recommendedName>
</protein>